<dbReference type="EMBL" id="RCUY01000002">
    <property type="protein sequence ID" value="RLP84083.1"/>
    <property type="molecule type" value="Genomic_DNA"/>
</dbReference>
<dbReference type="PANTHER" id="PTHR43638">
    <property type="entry name" value="OXIDOREDUCTASE, ALDO/KETO REDUCTASE FAMILY PROTEIN"/>
    <property type="match status" value="1"/>
</dbReference>
<dbReference type="SUPFAM" id="SSF51430">
    <property type="entry name" value="NAD(P)-linked oxidoreductase"/>
    <property type="match status" value="1"/>
</dbReference>
<reference evidence="2 3" key="1">
    <citation type="submission" date="2018-10" db="EMBL/GenBank/DDBJ databases">
        <authorList>
            <person name="Li J."/>
        </authorList>
    </citation>
    <scope>NUCLEOTIDE SEQUENCE [LARGE SCALE GENOMIC DNA]</scope>
    <source>
        <strain evidence="2 3">JCM 11654</strain>
    </source>
</reference>
<protein>
    <submittedName>
        <fullName evidence="2">Oxidoreductase</fullName>
    </submittedName>
</protein>
<gene>
    <name evidence="2" type="ORF">D9V34_04605</name>
</gene>
<dbReference type="PRINTS" id="PR00069">
    <property type="entry name" value="ALDKETRDTASE"/>
</dbReference>
<keyword evidence="3" id="KW-1185">Reference proteome</keyword>
<dbReference type="AlphaFoldDB" id="A0A3L7AU93"/>
<dbReference type="Gene3D" id="3.20.20.100">
    <property type="entry name" value="NADP-dependent oxidoreductase domain"/>
    <property type="match status" value="1"/>
</dbReference>
<dbReference type="Pfam" id="PF00248">
    <property type="entry name" value="Aldo_ket_red"/>
    <property type="match status" value="1"/>
</dbReference>
<dbReference type="PANTHER" id="PTHR43638:SF3">
    <property type="entry name" value="ALDEHYDE REDUCTASE"/>
    <property type="match status" value="1"/>
</dbReference>
<organism evidence="2 3">
    <name type="scientific">Mycetocola lacteus</name>
    <dbReference type="NCBI Taxonomy" id="76637"/>
    <lineage>
        <taxon>Bacteria</taxon>
        <taxon>Bacillati</taxon>
        <taxon>Actinomycetota</taxon>
        <taxon>Actinomycetes</taxon>
        <taxon>Micrococcales</taxon>
        <taxon>Microbacteriaceae</taxon>
        <taxon>Mycetocola</taxon>
    </lineage>
</organism>
<name>A0A3L7AU93_9MICO</name>
<accession>A0A3L7AU93</accession>
<feature type="domain" description="NADP-dependent oxidoreductase" evidence="1">
    <location>
        <begin position="19"/>
        <end position="287"/>
    </location>
</feature>
<dbReference type="RefSeq" id="WP_121687695.1">
    <property type="nucleotide sequence ID" value="NZ_RCUY01000002.1"/>
</dbReference>
<dbReference type="OrthoDB" id="9768793at2"/>
<dbReference type="GO" id="GO:0016491">
    <property type="term" value="F:oxidoreductase activity"/>
    <property type="evidence" value="ECO:0007669"/>
    <property type="project" value="InterPro"/>
</dbReference>
<dbReference type="NCBIfam" id="NF007695">
    <property type="entry name" value="PRK10376.1"/>
    <property type="match status" value="1"/>
</dbReference>
<dbReference type="InterPro" id="IPR036812">
    <property type="entry name" value="NAD(P)_OxRdtase_dom_sf"/>
</dbReference>
<evidence type="ECO:0000313" key="3">
    <source>
        <dbReference type="Proteomes" id="UP000269438"/>
    </source>
</evidence>
<evidence type="ECO:0000313" key="2">
    <source>
        <dbReference type="EMBL" id="RLP84083.1"/>
    </source>
</evidence>
<dbReference type="Proteomes" id="UP000269438">
    <property type="component" value="Unassembled WGS sequence"/>
</dbReference>
<dbReference type="InterPro" id="IPR023210">
    <property type="entry name" value="NADP_OxRdtase_dom"/>
</dbReference>
<evidence type="ECO:0000259" key="1">
    <source>
        <dbReference type="Pfam" id="PF00248"/>
    </source>
</evidence>
<comment type="caution">
    <text evidence="2">The sequence shown here is derived from an EMBL/GenBank/DDBJ whole genome shotgun (WGS) entry which is preliminary data.</text>
</comment>
<sequence length="289" mass="30922">MNTENARFPLGEYRVSRTGYGAMQLTGPGIFGPPADHDRAIAVLRTAIELGVDHIDTAQYYGPDVVNELIREALHPYADNLAIVSKVGAARGPRGEIFLDNAPDRLRAGIEDNLRTLGIERLAAVNLRMPDQGAAPDALFDDQLAAMIQAREDGLIAGVGLSNINRQHLEHALSITEVVTVQNSLSLGDRSSMDVLELTTERGISFAPFLPLGRPGVHRGPIESPLVQRIATDHGISPAQVVLAWLLALAPNIVLIPGTGSLEHLRENLAAGDVILTADEIAALNGLTR</sequence>
<dbReference type="CDD" id="cd19088">
    <property type="entry name" value="AKR_AKR13B1"/>
    <property type="match status" value="1"/>
</dbReference>
<proteinExistence type="predicted"/>
<dbReference type="InterPro" id="IPR020471">
    <property type="entry name" value="AKR"/>
</dbReference>